<dbReference type="InterPro" id="IPR025983">
    <property type="entry name" value="Cys_rich_CPCC"/>
</dbReference>
<gene>
    <name evidence="2" type="ORF">SpAn4DRAFT_3534</name>
</gene>
<protein>
    <recommendedName>
        <fullName evidence="1">Cysteine-rich CPCC domain-containing protein</fullName>
    </recommendedName>
</protein>
<evidence type="ECO:0000313" key="2">
    <source>
        <dbReference type="EMBL" id="CQR71668.1"/>
    </source>
</evidence>
<dbReference type="AlphaFoldDB" id="A0A0U1KW61"/>
<organism evidence="2 3">
    <name type="scientific">Sporomusa ovata</name>
    <dbReference type="NCBI Taxonomy" id="2378"/>
    <lineage>
        <taxon>Bacteria</taxon>
        <taxon>Bacillati</taxon>
        <taxon>Bacillota</taxon>
        <taxon>Negativicutes</taxon>
        <taxon>Selenomonadales</taxon>
        <taxon>Sporomusaceae</taxon>
        <taxon>Sporomusa</taxon>
    </lineage>
</organism>
<accession>A0A0U1KW61</accession>
<evidence type="ECO:0000259" key="1">
    <source>
        <dbReference type="Pfam" id="PF14206"/>
    </source>
</evidence>
<dbReference type="Pfam" id="PF14206">
    <property type="entry name" value="Cys_rich_CPCC"/>
    <property type="match status" value="1"/>
</dbReference>
<reference evidence="3" key="1">
    <citation type="submission" date="2015-03" db="EMBL/GenBank/DDBJ databases">
        <authorList>
            <person name="Nijsse Bart"/>
        </authorList>
    </citation>
    <scope>NUCLEOTIDE SEQUENCE [LARGE SCALE GENOMIC DNA]</scope>
</reference>
<name>A0A0U1KW61_9FIRM</name>
<dbReference type="Proteomes" id="UP000049855">
    <property type="component" value="Unassembled WGS sequence"/>
</dbReference>
<dbReference type="EMBL" id="CTRP01000005">
    <property type="protein sequence ID" value="CQR71668.1"/>
    <property type="molecule type" value="Genomic_DNA"/>
</dbReference>
<feature type="domain" description="Cysteine-rich CPCC" evidence="1">
    <location>
        <begin position="5"/>
        <end position="59"/>
    </location>
</feature>
<evidence type="ECO:0000313" key="3">
    <source>
        <dbReference type="Proteomes" id="UP000049855"/>
    </source>
</evidence>
<keyword evidence="3" id="KW-1185">Reference proteome</keyword>
<sequence length="64" mass="7152">MAGKYKCACCGNETITEPDFYEICPVCGWEDDGVQREDPDYKGGANQMSLNEAREAYRKGLPVQ</sequence>
<proteinExistence type="predicted"/>